<feature type="compositionally biased region" description="Polar residues" evidence="1">
    <location>
        <begin position="131"/>
        <end position="140"/>
    </location>
</feature>
<dbReference type="EMBL" id="KB300741">
    <property type="protein sequence ID" value="ELU06351.1"/>
    <property type="molecule type" value="Genomic_DNA"/>
</dbReference>
<dbReference type="EMBL" id="AMQN01043630">
    <property type="status" value="NOT_ANNOTATED_CDS"/>
    <property type="molecule type" value="Genomic_DNA"/>
</dbReference>
<feature type="region of interest" description="Disordered" evidence="1">
    <location>
        <begin position="81"/>
        <end position="140"/>
    </location>
</feature>
<dbReference type="Proteomes" id="UP000014760">
    <property type="component" value="Unassembled WGS sequence"/>
</dbReference>
<feature type="compositionally biased region" description="Polar residues" evidence="1">
    <location>
        <begin position="93"/>
        <end position="104"/>
    </location>
</feature>
<evidence type="ECO:0000256" key="1">
    <source>
        <dbReference type="SAM" id="MobiDB-lite"/>
    </source>
</evidence>
<accession>R7USF9</accession>
<dbReference type="EnsemblMetazoa" id="CapteT213557">
    <property type="protein sequence ID" value="CapteP213557"/>
    <property type="gene ID" value="CapteG213557"/>
</dbReference>
<organism evidence="2">
    <name type="scientific">Capitella teleta</name>
    <name type="common">Polychaete worm</name>
    <dbReference type="NCBI Taxonomy" id="283909"/>
    <lineage>
        <taxon>Eukaryota</taxon>
        <taxon>Metazoa</taxon>
        <taxon>Spiralia</taxon>
        <taxon>Lophotrochozoa</taxon>
        <taxon>Annelida</taxon>
        <taxon>Polychaeta</taxon>
        <taxon>Sedentaria</taxon>
        <taxon>Scolecida</taxon>
        <taxon>Capitellidae</taxon>
        <taxon>Capitella</taxon>
    </lineage>
</organism>
<evidence type="ECO:0000313" key="4">
    <source>
        <dbReference type="Proteomes" id="UP000014760"/>
    </source>
</evidence>
<gene>
    <name evidence="2" type="ORF">CAPTEDRAFT_213557</name>
</gene>
<reference evidence="3" key="3">
    <citation type="submission" date="2015-06" db="UniProtKB">
        <authorList>
            <consortium name="EnsemblMetazoa"/>
        </authorList>
    </citation>
    <scope>IDENTIFICATION</scope>
</reference>
<evidence type="ECO:0000313" key="2">
    <source>
        <dbReference type="EMBL" id="ELU06351.1"/>
    </source>
</evidence>
<reference evidence="4" key="1">
    <citation type="submission" date="2012-12" db="EMBL/GenBank/DDBJ databases">
        <authorList>
            <person name="Hellsten U."/>
            <person name="Grimwood J."/>
            <person name="Chapman J.A."/>
            <person name="Shapiro H."/>
            <person name="Aerts A."/>
            <person name="Otillar R.P."/>
            <person name="Terry A.Y."/>
            <person name="Boore J.L."/>
            <person name="Simakov O."/>
            <person name="Marletaz F."/>
            <person name="Cho S.-J."/>
            <person name="Edsinger-Gonzales E."/>
            <person name="Havlak P."/>
            <person name="Kuo D.-H."/>
            <person name="Larsson T."/>
            <person name="Lv J."/>
            <person name="Arendt D."/>
            <person name="Savage R."/>
            <person name="Osoegawa K."/>
            <person name="de Jong P."/>
            <person name="Lindberg D.R."/>
            <person name="Seaver E.C."/>
            <person name="Weisblat D.A."/>
            <person name="Putnam N.H."/>
            <person name="Grigoriev I.V."/>
            <person name="Rokhsar D.S."/>
        </authorList>
    </citation>
    <scope>NUCLEOTIDE SEQUENCE</scope>
    <source>
        <strain evidence="4">I ESC-2004</strain>
    </source>
</reference>
<sequence length="140" mass="15277">MNLYDDLGIANQGILLPPSYSKHIDDDPPTKPPKSTTIITKTCPQPKPVQTFPHQLNGIFHQANIKTTRKPLDQAQNIQAGEPLFPNIKPIFSTGNDNSKSTPRTAEPPKIWSLGSKQPIPTSITSASTTNGQPQQAFKP</sequence>
<feature type="compositionally biased region" description="Low complexity" evidence="1">
    <location>
        <begin position="119"/>
        <end position="130"/>
    </location>
</feature>
<protein>
    <submittedName>
        <fullName evidence="2 3">Uncharacterized protein</fullName>
    </submittedName>
</protein>
<reference evidence="2 4" key="2">
    <citation type="journal article" date="2013" name="Nature">
        <title>Insights into bilaterian evolution from three spiralian genomes.</title>
        <authorList>
            <person name="Simakov O."/>
            <person name="Marletaz F."/>
            <person name="Cho S.J."/>
            <person name="Edsinger-Gonzales E."/>
            <person name="Havlak P."/>
            <person name="Hellsten U."/>
            <person name="Kuo D.H."/>
            <person name="Larsson T."/>
            <person name="Lv J."/>
            <person name="Arendt D."/>
            <person name="Savage R."/>
            <person name="Osoegawa K."/>
            <person name="de Jong P."/>
            <person name="Grimwood J."/>
            <person name="Chapman J.A."/>
            <person name="Shapiro H."/>
            <person name="Aerts A."/>
            <person name="Otillar R.P."/>
            <person name="Terry A.Y."/>
            <person name="Boore J.L."/>
            <person name="Grigoriev I.V."/>
            <person name="Lindberg D.R."/>
            <person name="Seaver E.C."/>
            <person name="Weisblat D.A."/>
            <person name="Putnam N.H."/>
            <person name="Rokhsar D.S."/>
        </authorList>
    </citation>
    <scope>NUCLEOTIDE SEQUENCE</scope>
    <source>
        <strain evidence="2 4">I ESC-2004</strain>
    </source>
</reference>
<dbReference type="HOGENOM" id="CLU_1840081_0_0_1"/>
<keyword evidence="4" id="KW-1185">Reference proteome</keyword>
<evidence type="ECO:0000313" key="3">
    <source>
        <dbReference type="EnsemblMetazoa" id="CapteP213557"/>
    </source>
</evidence>
<feature type="non-terminal residue" evidence="2">
    <location>
        <position position="140"/>
    </location>
</feature>
<name>R7USF9_CAPTE</name>
<dbReference type="AlphaFoldDB" id="R7USF9"/>
<proteinExistence type="predicted"/>